<evidence type="ECO:0000256" key="1">
    <source>
        <dbReference type="SAM" id="MobiDB-lite"/>
    </source>
</evidence>
<proteinExistence type="predicted"/>
<reference evidence="2 3" key="1">
    <citation type="journal article" date="2012" name="J. Bacteriol.">
        <title>Draft Genome Sequence of the Extremely Halophilic Archaeon Halogranum salarium B-1T.</title>
        <authorList>
            <person name="Kim K.K."/>
            <person name="Lee K.C."/>
            <person name="Lee J.S."/>
        </authorList>
    </citation>
    <scope>NUCLEOTIDE SEQUENCE [LARGE SCALE GENOMIC DNA]</scope>
    <source>
        <strain evidence="2 3">B-1</strain>
    </source>
</reference>
<dbReference type="AlphaFoldDB" id="J3JHI4"/>
<accession>J3JHI4</accession>
<sequence length="55" mass="6537">MHRLYRRFRPLDGIFRFRLFDGDMDRAAPRNTSVEELASDEREVHTSEQGMYSCA</sequence>
<evidence type="ECO:0000313" key="3">
    <source>
        <dbReference type="Proteomes" id="UP000007813"/>
    </source>
</evidence>
<comment type="caution">
    <text evidence="2">The sequence shown here is derived from an EMBL/GenBank/DDBJ whole genome shotgun (WGS) entry which is preliminary data.</text>
</comment>
<protein>
    <submittedName>
        <fullName evidence="2">Uncharacterized protein</fullName>
    </submittedName>
</protein>
<organism evidence="2 3">
    <name type="scientific">Halogranum salarium B-1</name>
    <dbReference type="NCBI Taxonomy" id="1210908"/>
    <lineage>
        <taxon>Archaea</taxon>
        <taxon>Methanobacteriati</taxon>
        <taxon>Methanobacteriota</taxon>
        <taxon>Stenosarchaea group</taxon>
        <taxon>Halobacteria</taxon>
        <taxon>Halobacteriales</taxon>
        <taxon>Haloferacaceae</taxon>
    </lineage>
</organism>
<gene>
    <name evidence="2" type="ORF">HSB1_00650</name>
</gene>
<dbReference type="Proteomes" id="UP000007813">
    <property type="component" value="Unassembled WGS sequence"/>
</dbReference>
<feature type="region of interest" description="Disordered" evidence="1">
    <location>
        <begin position="31"/>
        <end position="55"/>
    </location>
</feature>
<name>J3JHI4_9EURY</name>
<dbReference type="EMBL" id="ALJD01000002">
    <property type="protein sequence ID" value="EJN61024.1"/>
    <property type="molecule type" value="Genomic_DNA"/>
</dbReference>
<evidence type="ECO:0000313" key="2">
    <source>
        <dbReference type="EMBL" id="EJN61024.1"/>
    </source>
</evidence>